<keyword evidence="1" id="KW-1133">Transmembrane helix</keyword>
<dbReference type="RefSeq" id="WP_012222213.1">
    <property type="nucleotide sequence ID" value="NC_010124.1"/>
</dbReference>
<dbReference type="KEGG" id="gdi:GDI3874"/>
<organism evidence="2 3">
    <name type="scientific">Gluconacetobacter diazotrophicus (strain ATCC 49037 / DSM 5601 / CCUG 37298 / CIP 103539 / LMG 7603 / PAl5)</name>
    <dbReference type="NCBI Taxonomy" id="272568"/>
    <lineage>
        <taxon>Bacteria</taxon>
        <taxon>Pseudomonadati</taxon>
        <taxon>Pseudomonadota</taxon>
        <taxon>Alphaproteobacteria</taxon>
        <taxon>Acetobacterales</taxon>
        <taxon>Acetobacteraceae</taxon>
        <taxon>Gluconacetobacter</taxon>
    </lineage>
</organism>
<evidence type="ECO:0000313" key="2">
    <source>
        <dbReference type="EMBL" id="CAP57838.1"/>
    </source>
</evidence>
<dbReference type="EMBL" id="AM889287">
    <property type="protein sequence ID" value="CAP57838.1"/>
    <property type="molecule type" value="Genomic_DNA"/>
</dbReference>
<keyword evidence="1" id="KW-0812">Transmembrane</keyword>
<keyword evidence="3" id="KW-1185">Reference proteome</keyword>
<dbReference type="AlphaFoldDB" id="A9HSW7"/>
<gene>
    <name evidence="2" type="ordered locus">GDI3874</name>
</gene>
<evidence type="ECO:0000256" key="1">
    <source>
        <dbReference type="SAM" id="Phobius"/>
    </source>
</evidence>
<reference evidence="3" key="1">
    <citation type="journal article" date="2009" name="BMC Genomics">
        <title>Complete genome sequence of the sugarcane nitrogen-fixing endophyte Gluconacetobacter diazotrophicus Pal5.</title>
        <authorList>
            <person name="Bertalan M."/>
            <person name="Albano R."/>
            <person name="Padua V."/>
            <person name="Rouws L."/>
            <person name="Rojas C."/>
            <person name="Hemerly A."/>
            <person name="Teixeira K."/>
            <person name="Schwab S."/>
            <person name="Araujo J."/>
            <person name="Oliveira A."/>
            <person name="Franca L."/>
            <person name="Magalhaes V."/>
            <person name="Alqueres S."/>
            <person name="Cardoso A."/>
            <person name="Almeida W."/>
            <person name="Loureiro M.M."/>
            <person name="Nogueira E."/>
            <person name="Cidade D."/>
            <person name="Oliveira D."/>
            <person name="Simao T."/>
            <person name="Macedo J."/>
            <person name="Valadao A."/>
            <person name="Dreschsel M."/>
            <person name="Freitas F."/>
            <person name="Vidal M."/>
            <person name="Guedes H."/>
            <person name="Rodrigues E."/>
            <person name="Meneses C."/>
            <person name="Brioso P."/>
            <person name="Pozzer L."/>
            <person name="Figueiredo D."/>
            <person name="Montano H."/>
            <person name="Junior J."/>
            <person name="Filho G."/>
            <person name="Flores V."/>
            <person name="Ferreira B."/>
            <person name="Branco A."/>
            <person name="Gonzalez P."/>
            <person name="Guillobel H."/>
            <person name="Lemos M."/>
            <person name="Seibel L."/>
            <person name="Macedo J."/>
            <person name="Alves-Ferreira M."/>
            <person name="Sachetto-Martins G."/>
            <person name="Coelho A."/>
            <person name="Santos E."/>
            <person name="Amaral G."/>
            <person name="Neves A."/>
            <person name="Pacheco A.B."/>
            <person name="Carvalho D."/>
            <person name="Lery L."/>
            <person name="Bisch P."/>
            <person name="Rossle S.C."/>
            <person name="Urmenyi T."/>
            <person name="Kruger W.V."/>
            <person name="Martins O."/>
            <person name="Baldani J.I."/>
            <person name="Ferreira P.C."/>
        </authorList>
    </citation>
    <scope>NUCLEOTIDE SEQUENCE [LARGE SCALE GENOMIC DNA]</scope>
    <source>
        <strain evidence="3">ATCC 49037 / DSM 5601 / CCUG 37298 / CIP 103539 / LMG 7603 / PAl5</strain>
        <plasmid evidence="3">pGDIPal5I</plasmid>
    </source>
</reference>
<proteinExistence type="predicted"/>
<geneLocation type="plasmid" evidence="2 3">
    <name>pGDIPal5I</name>
</geneLocation>
<keyword evidence="2" id="KW-0614">Plasmid</keyword>
<evidence type="ECO:0000313" key="3">
    <source>
        <dbReference type="Proteomes" id="UP000001176"/>
    </source>
</evidence>
<dbReference type="Proteomes" id="UP000001176">
    <property type="component" value="Plasmid pGDIPal5I"/>
</dbReference>
<feature type="transmembrane region" description="Helical" evidence="1">
    <location>
        <begin position="38"/>
        <end position="61"/>
    </location>
</feature>
<accession>A9HSW7</accession>
<name>A9HSW7_GLUDA</name>
<protein>
    <submittedName>
        <fullName evidence="2">Putative membrane protein</fullName>
    </submittedName>
</protein>
<sequence>MSTKAIFYTILAVLMAGVGITFLRDMIPVGAPEPQASVLYFTAPICAIGAIAVAAMAALNFTNRNKRPE</sequence>
<keyword evidence="1" id="KW-0472">Membrane</keyword>
<feature type="transmembrane region" description="Helical" evidence="1">
    <location>
        <begin position="5"/>
        <end position="23"/>
    </location>
</feature>